<name>A0A9D4UTN6_ADICA</name>
<keyword evidence="7" id="KW-0539">Nucleus</keyword>
<gene>
    <name evidence="11" type="ORF">GOP47_0011849</name>
</gene>
<keyword evidence="12" id="KW-1185">Reference proteome</keyword>
<protein>
    <recommendedName>
        <fullName evidence="10">AP2/ERF domain-containing protein</fullName>
    </recommendedName>
</protein>
<feature type="compositionally biased region" description="Low complexity" evidence="9">
    <location>
        <begin position="166"/>
        <end position="178"/>
    </location>
</feature>
<evidence type="ECO:0000313" key="12">
    <source>
        <dbReference type="Proteomes" id="UP000886520"/>
    </source>
</evidence>
<keyword evidence="2" id="KW-0805">Transcription regulation</keyword>
<dbReference type="AlphaFoldDB" id="A0A9D4UTN6"/>
<evidence type="ECO:0000256" key="7">
    <source>
        <dbReference type="ARBA" id="ARBA00023242"/>
    </source>
</evidence>
<evidence type="ECO:0000256" key="8">
    <source>
        <dbReference type="ARBA" id="ARBA00024343"/>
    </source>
</evidence>
<keyword evidence="4" id="KW-0238">DNA-binding</keyword>
<dbReference type="GO" id="GO:0005634">
    <property type="term" value="C:nucleus"/>
    <property type="evidence" value="ECO:0007669"/>
    <property type="project" value="UniProtKB-SubCell"/>
</dbReference>
<dbReference type="FunFam" id="3.30.730.10:FF:000001">
    <property type="entry name" value="Ethylene-responsive transcription factor 2"/>
    <property type="match status" value="1"/>
</dbReference>
<feature type="region of interest" description="Disordered" evidence="9">
    <location>
        <begin position="165"/>
        <end position="213"/>
    </location>
</feature>
<evidence type="ECO:0000313" key="11">
    <source>
        <dbReference type="EMBL" id="KAI5073836.1"/>
    </source>
</evidence>
<proteinExistence type="inferred from homology"/>
<dbReference type="PRINTS" id="PR00367">
    <property type="entry name" value="ETHRSPELEMNT"/>
</dbReference>
<feature type="region of interest" description="Disordered" evidence="9">
    <location>
        <begin position="345"/>
        <end position="373"/>
    </location>
</feature>
<evidence type="ECO:0000256" key="9">
    <source>
        <dbReference type="SAM" id="MobiDB-lite"/>
    </source>
</evidence>
<evidence type="ECO:0000256" key="6">
    <source>
        <dbReference type="ARBA" id="ARBA00023163"/>
    </source>
</evidence>
<dbReference type="CDD" id="cd00018">
    <property type="entry name" value="AP2"/>
    <property type="match status" value="1"/>
</dbReference>
<dbReference type="InterPro" id="IPR016177">
    <property type="entry name" value="DNA-bd_dom_sf"/>
</dbReference>
<comment type="similarity">
    <text evidence="8">Belongs to the AP2/ERF transcription factor family. ERF subfamily.</text>
</comment>
<feature type="compositionally biased region" description="Basic and acidic residues" evidence="9">
    <location>
        <begin position="292"/>
        <end position="302"/>
    </location>
</feature>
<comment type="subcellular location">
    <subcellularLocation>
        <location evidence="1">Nucleus</location>
    </subcellularLocation>
</comment>
<reference evidence="11" key="1">
    <citation type="submission" date="2021-01" db="EMBL/GenBank/DDBJ databases">
        <title>Adiantum capillus-veneris genome.</title>
        <authorList>
            <person name="Fang Y."/>
            <person name="Liao Q."/>
        </authorList>
    </citation>
    <scope>NUCLEOTIDE SEQUENCE</scope>
    <source>
        <strain evidence="11">H3</strain>
        <tissue evidence="11">Leaf</tissue>
    </source>
</reference>
<dbReference type="OrthoDB" id="10649526at2759"/>
<keyword evidence="6" id="KW-0804">Transcription</keyword>
<accession>A0A9D4UTN6</accession>
<dbReference type="InterPro" id="IPR036955">
    <property type="entry name" value="AP2/ERF_dom_sf"/>
</dbReference>
<dbReference type="Proteomes" id="UP000886520">
    <property type="component" value="Chromosome 11"/>
</dbReference>
<dbReference type="Pfam" id="PF00847">
    <property type="entry name" value="AP2"/>
    <property type="match status" value="1"/>
</dbReference>
<sequence length="519" mass="57597">LTFLVLKPLKLAVVRNMRAPQRRGRTVTQVLATWAQQNQHNTMKQIPTSTPAQLLYDNGSMNASRKFALQQQKKQLRKMSSKGYKKGCMKGKGGPENAFCSFRGVRQRTWGKWVAEIREPSKGARLWLGTYATAQQAAMAYDEAARTLYGPSAPLNLPHLSMEYIPPSSSSSSTSSSLPAPPPHSTAPSPPPSHPSSAAHSFPPCTDESFHGQLPSSLVPPLYANDSARAHSMMGVPHFVAQHPVQKIYPDFSPNAQIPIAGLQQWKPQQYIEEELLQQPRPAPAKGGGSKSDSEAMSKAEESQSCNELQLQQTLNLNMCTSARSLSSSSASALSSCVSASSHASVRLASEEDQRRSWTPNSEDYALSEEESERNVAMEMEMENNCRQMQQLQEMVADCPFTEHLHIEVVESGSKNESAFFRELWEGYWVHSSNNSKGGSSNIFGCAFRMQNLSECQLDLDDAINDNNSYNLVMNYLDTEQDHNIFVWPLQPADLELPPLEPLSQLQELSNSALWHIDR</sequence>
<evidence type="ECO:0000256" key="2">
    <source>
        <dbReference type="ARBA" id="ARBA00023015"/>
    </source>
</evidence>
<dbReference type="GO" id="GO:0003677">
    <property type="term" value="F:DNA binding"/>
    <property type="evidence" value="ECO:0007669"/>
    <property type="project" value="UniProtKB-KW"/>
</dbReference>
<dbReference type="PANTHER" id="PTHR31241">
    <property type="entry name" value="DEHYDRATION-RESPONSIVE ELEMENT-BINDING PROTEIN 2C"/>
    <property type="match status" value="1"/>
</dbReference>
<feature type="compositionally biased region" description="Pro residues" evidence="9">
    <location>
        <begin position="179"/>
        <end position="194"/>
    </location>
</feature>
<evidence type="ECO:0000256" key="5">
    <source>
        <dbReference type="ARBA" id="ARBA00023159"/>
    </source>
</evidence>
<evidence type="ECO:0000259" key="10">
    <source>
        <dbReference type="PROSITE" id="PS51032"/>
    </source>
</evidence>
<evidence type="ECO:0000256" key="1">
    <source>
        <dbReference type="ARBA" id="ARBA00004123"/>
    </source>
</evidence>
<feature type="compositionally biased region" description="Low complexity" evidence="9">
    <location>
        <begin position="195"/>
        <end position="204"/>
    </location>
</feature>
<feature type="non-terminal residue" evidence="11">
    <location>
        <position position="1"/>
    </location>
</feature>
<dbReference type="SMART" id="SM00380">
    <property type="entry name" value="AP2"/>
    <property type="match status" value="1"/>
</dbReference>
<comment type="caution">
    <text evidence="11">The sequence shown here is derived from an EMBL/GenBank/DDBJ whole genome shotgun (WGS) entry which is preliminary data.</text>
</comment>
<dbReference type="PROSITE" id="PS51032">
    <property type="entry name" value="AP2_ERF"/>
    <property type="match status" value="1"/>
</dbReference>
<dbReference type="Gene3D" id="3.30.730.10">
    <property type="entry name" value="AP2/ERF domain"/>
    <property type="match status" value="1"/>
</dbReference>
<keyword evidence="3" id="KW-0346">Stress response</keyword>
<dbReference type="EMBL" id="JABFUD020000011">
    <property type="protein sequence ID" value="KAI5073836.1"/>
    <property type="molecule type" value="Genomic_DNA"/>
</dbReference>
<evidence type="ECO:0000256" key="3">
    <source>
        <dbReference type="ARBA" id="ARBA00023016"/>
    </source>
</evidence>
<organism evidence="11 12">
    <name type="scientific">Adiantum capillus-veneris</name>
    <name type="common">Maidenhair fern</name>
    <dbReference type="NCBI Taxonomy" id="13818"/>
    <lineage>
        <taxon>Eukaryota</taxon>
        <taxon>Viridiplantae</taxon>
        <taxon>Streptophyta</taxon>
        <taxon>Embryophyta</taxon>
        <taxon>Tracheophyta</taxon>
        <taxon>Polypodiopsida</taxon>
        <taxon>Polypodiidae</taxon>
        <taxon>Polypodiales</taxon>
        <taxon>Pteridineae</taxon>
        <taxon>Pteridaceae</taxon>
        <taxon>Vittarioideae</taxon>
        <taxon>Adiantum</taxon>
    </lineage>
</organism>
<feature type="region of interest" description="Disordered" evidence="9">
    <location>
        <begin position="278"/>
        <end position="307"/>
    </location>
</feature>
<dbReference type="GO" id="GO:0003700">
    <property type="term" value="F:DNA-binding transcription factor activity"/>
    <property type="evidence" value="ECO:0007669"/>
    <property type="project" value="InterPro"/>
</dbReference>
<dbReference type="InterPro" id="IPR001471">
    <property type="entry name" value="AP2/ERF_dom"/>
</dbReference>
<dbReference type="PANTHER" id="PTHR31241:SF62">
    <property type="entry name" value="DEHYDRATION-RESPONSIVE ELEMENT-BINDING PROTEIN 2D"/>
    <property type="match status" value="1"/>
</dbReference>
<dbReference type="SUPFAM" id="SSF54171">
    <property type="entry name" value="DNA-binding domain"/>
    <property type="match status" value="1"/>
</dbReference>
<feature type="domain" description="AP2/ERF" evidence="10">
    <location>
        <begin position="101"/>
        <end position="158"/>
    </location>
</feature>
<keyword evidence="5" id="KW-0010">Activator</keyword>
<evidence type="ECO:0000256" key="4">
    <source>
        <dbReference type="ARBA" id="ARBA00023125"/>
    </source>
</evidence>